<dbReference type="InterPro" id="IPR006175">
    <property type="entry name" value="YjgF/YER057c/UK114"/>
</dbReference>
<organism evidence="1 2">
    <name type="scientific">Phytoactinopolyspora mesophila</name>
    <dbReference type="NCBI Taxonomy" id="2650750"/>
    <lineage>
        <taxon>Bacteria</taxon>
        <taxon>Bacillati</taxon>
        <taxon>Actinomycetota</taxon>
        <taxon>Actinomycetes</taxon>
        <taxon>Jiangellales</taxon>
        <taxon>Jiangellaceae</taxon>
        <taxon>Phytoactinopolyspora</taxon>
    </lineage>
</organism>
<dbReference type="PANTHER" id="PTHR11803">
    <property type="entry name" value="2-IMINOBUTANOATE/2-IMINOPROPANOATE DEAMINASE RIDA"/>
    <property type="match status" value="1"/>
</dbReference>
<dbReference type="SUPFAM" id="SSF55298">
    <property type="entry name" value="YjgF-like"/>
    <property type="match status" value="1"/>
</dbReference>
<dbReference type="InterPro" id="IPR035959">
    <property type="entry name" value="RutC-like_sf"/>
</dbReference>
<dbReference type="RefSeq" id="WP_162449744.1">
    <property type="nucleotide sequence ID" value="NZ_WLZY01000002.1"/>
</dbReference>
<comment type="caution">
    <text evidence="1">The sequence shown here is derived from an EMBL/GenBank/DDBJ whole genome shotgun (WGS) entry which is preliminary data.</text>
</comment>
<gene>
    <name evidence="1" type="ORF">F7O44_08265</name>
</gene>
<dbReference type="PANTHER" id="PTHR11803:SF59">
    <property type="entry name" value="ENDORIBONUCLEASE"/>
    <property type="match status" value="1"/>
</dbReference>
<dbReference type="GO" id="GO:0005829">
    <property type="term" value="C:cytosol"/>
    <property type="evidence" value="ECO:0007669"/>
    <property type="project" value="TreeGrafter"/>
</dbReference>
<dbReference type="GO" id="GO:0019239">
    <property type="term" value="F:deaminase activity"/>
    <property type="evidence" value="ECO:0007669"/>
    <property type="project" value="TreeGrafter"/>
</dbReference>
<reference evidence="1 2" key="1">
    <citation type="submission" date="2019-11" db="EMBL/GenBank/DDBJ databases">
        <authorList>
            <person name="Li X.-J."/>
            <person name="Feng X.-M."/>
        </authorList>
    </citation>
    <scope>NUCLEOTIDE SEQUENCE [LARGE SCALE GENOMIC DNA]</scope>
    <source>
        <strain evidence="1 2">XMNu-373</strain>
    </source>
</reference>
<proteinExistence type="predicted"/>
<protein>
    <recommendedName>
        <fullName evidence="3">RidA family protein</fullName>
    </recommendedName>
</protein>
<sequence>MRTRLRSGRVRLLVVALLSSLVTLGVAGVVSADLRFKPPNPNEVRFNLPEPVEAPDPFLAGGVSIGSGVPIYFSSGIGPAARNTDAPAGTPERYIDPAQFPGGELPDGVTVTEAQGMNAMARIQENLQSQGLSLADVTSMRIYLEAPPGADRADYNGWNRAYRKWMANVDRVTGEVIDAYAPVEFANEVRPSRTNLEVATLPVAGWLVEIEVVATYPHGRRR</sequence>
<evidence type="ECO:0008006" key="3">
    <source>
        <dbReference type="Google" id="ProtNLM"/>
    </source>
</evidence>
<evidence type="ECO:0000313" key="1">
    <source>
        <dbReference type="EMBL" id="NDL57060.1"/>
    </source>
</evidence>
<dbReference type="Pfam" id="PF01042">
    <property type="entry name" value="Ribonuc_L-PSP"/>
    <property type="match status" value="1"/>
</dbReference>
<accession>A0A7K3M1D9</accession>
<evidence type="ECO:0000313" key="2">
    <source>
        <dbReference type="Proteomes" id="UP000460435"/>
    </source>
</evidence>
<keyword evidence="2" id="KW-1185">Reference proteome</keyword>
<dbReference type="Proteomes" id="UP000460435">
    <property type="component" value="Unassembled WGS sequence"/>
</dbReference>
<name>A0A7K3M1D9_9ACTN</name>
<dbReference type="Gene3D" id="3.30.1330.40">
    <property type="entry name" value="RutC-like"/>
    <property type="match status" value="1"/>
</dbReference>
<dbReference type="AlphaFoldDB" id="A0A7K3M1D9"/>
<dbReference type="EMBL" id="WLZY01000002">
    <property type="protein sequence ID" value="NDL57060.1"/>
    <property type="molecule type" value="Genomic_DNA"/>
</dbReference>